<dbReference type="Proteomes" id="UP000824120">
    <property type="component" value="Chromosome 2"/>
</dbReference>
<sequence length="596" mass="69530">MKFTHNNGLYIYKVSSVYAKCNALERLELWEDLETIAMNTQETWLVGGDFNCLNNCALNEIRYSGSKFTWWNGRIKEQCYFKRLDRVLGNNEFMELLPDSEVHHLIRKGSDHAPLHVEECWAGIEEGSPFTLYHKKSNKLKEVLAKWSKVTFGNIFQQIATLEDVIKVKEAQLEINPSAGNREELSKAEADLKNYLHLEEEYWKQKAGMRWFQDGDKNTIFFHSYVEGRRRKLHIAKIKNSQGDVITSTKSIGEEAVTGFKDQFMETNFTNNYGISGQPTSMRMMMKILGGYEQVSGQMINLNKSLFYVHEKIPLCINNKIRRITGIRQGSFTFIYLGCPVFYGRKSKAHFENFVKKVMKRINSWLNRFLTFGGKYILISHVLQSMPIYLLSTMNPPVSVINHLHSIFAMFYWGNTTGAKNKHWVSWDKMCLPKEEGGLSFRSIQDVSKALVAKLWWIFRVSISLWSAYMWNKYCKKFHPILVQGRGASHIWRKMILVRKEVEHKSGEGNHAEEEEVEVREFINQGNWDNPKLKSKLSEEMVEHIVETIKPPIEGRKDDRPWWMANTKGVFFSINIDNMHLQQVIIKFWRLTGPSK</sequence>
<comment type="caution">
    <text evidence="1">The sequence shown here is derived from an EMBL/GenBank/DDBJ whole genome shotgun (WGS) entry which is preliminary data.</text>
</comment>
<evidence type="ECO:0008006" key="3">
    <source>
        <dbReference type="Google" id="ProtNLM"/>
    </source>
</evidence>
<evidence type="ECO:0000313" key="1">
    <source>
        <dbReference type="EMBL" id="KAG5620173.1"/>
    </source>
</evidence>
<dbReference type="AlphaFoldDB" id="A0A9J6A6I2"/>
<evidence type="ECO:0000313" key="2">
    <source>
        <dbReference type="Proteomes" id="UP000824120"/>
    </source>
</evidence>
<dbReference type="SUPFAM" id="SSF56219">
    <property type="entry name" value="DNase I-like"/>
    <property type="match status" value="1"/>
</dbReference>
<dbReference type="EMBL" id="JACXVP010000002">
    <property type="protein sequence ID" value="KAG5620173.1"/>
    <property type="molecule type" value="Genomic_DNA"/>
</dbReference>
<reference evidence="1 2" key="1">
    <citation type="submission" date="2020-09" db="EMBL/GenBank/DDBJ databases">
        <title>De no assembly of potato wild relative species, Solanum commersonii.</title>
        <authorList>
            <person name="Cho K."/>
        </authorList>
    </citation>
    <scope>NUCLEOTIDE SEQUENCE [LARGE SCALE GENOMIC DNA]</scope>
    <source>
        <strain evidence="1">LZ3.2</strain>
        <tissue evidence="1">Leaf</tissue>
    </source>
</reference>
<protein>
    <recommendedName>
        <fullName evidence="3">Reverse transcriptase</fullName>
    </recommendedName>
</protein>
<dbReference type="Gene3D" id="3.60.10.10">
    <property type="entry name" value="Endonuclease/exonuclease/phosphatase"/>
    <property type="match status" value="1"/>
</dbReference>
<dbReference type="PANTHER" id="PTHR33116:SF67">
    <property type="entry name" value="REVERSE TRANSCRIPTASE"/>
    <property type="match status" value="1"/>
</dbReference>
<dbReference type="OrthoDB" id="1305766at2759"/>
<keyword evidence="2" id="KW-1185">Reference proteome</keyword>
<organism evidence="1 2">
    <name type="scientific">Solanum commersonii</name>
    <name type="common">Commerson's wild potato</name>
    <name type="synonym">Commerson's nightshade</name>
    <dbReference type="NCBI Taxonomy" id="4109"/>
    <lineage>
        <taxon>Eukaryota</taxon>
        <taxon>Viridiplantae</taxon>
        <taxon>Streptophyta</taxon>
        <taxon>Embryophyta</taxon>
        <taxon>Tracheophyta</taxon>
        <taxon>Spermatophyta</taxon>
        <taxon>Magnoliopsida</taxon>
        <taxon>eudicotyledons</taxon>
        <taxon>Gunneridae</taxon>
        <taxon>Pentapetalae</taxon>
        <taxon>asterids</taxon>
        <taxon>lamiids</taxon>
        <taxon>Solanales</taxon>
        <taxon>Solanaceae</taxon>
        <taxon>Solanoideae</taxon>
        <taxon>Solaneae</taxon>
        <taxon>Solanum</taxon>
    </lineage>
</organism>
<gene>
    <name evidence="1" type="ORF">H5410_005391</name>
</gene>
<accession>A0A9J6A6I2</accession>
<proteinExistence type="predicted"/>
<dbReference type="PANTHER" id="PTHR33116">
    <property type="entry name" value="REVERSE TRANSCRIPTASE ZINC-BINDING DOMAIN-CONTAINING PROTEIN-RELATED-RELATED"/>
    <property type="match status" value="1"/>
</dbReference>
<name>A0A9J6A6I2_SOLCO</name>
<dbReference type="InterPro" id="IPR036691">
    <property type="entry name" value="Endo/exonu/phosph_ase_sf"/>
</dbReference>